<accession>A0A1E7LTJ0</accession>
<reference evidence="8 9" key="1">
    <citation type="journal article" date="2016" name="Front. Microbiol.">
        <title>Comparative Genomics Analysis of Streptomyces Species Reveals Their Adaptation to the Marine Environment and Their Diversity at the Genomic Level.</title>
        <authorList>
            <person name="Tian X."/>
            <person name="Zhang Z."/>
            <person name="Yang T."/>
            <person name="Chen M."/>
            <person name="Li J."/>
            <person name="Chen F."/>
            <person name="Yang J."/>
            <person name="Li W."/>
            <person name="Zhang B."/>
            <person name="Zhang Z."/>
            <person name="Wu J."/>
            <person name="Zhang C."/>
            <person name="Long L."/>
            <person name="Xiao J."/>
        </authorList>
    </citation>
    <scope>NUCLEOTIDE SEQUENCE [LARGE SCALE GENOMIC DNA]</scope>
    <source>
        <strain evidence="8 9">SCSIO M10372</strain>
    </source>
</reference>
<dbReference type="CDD" id="cd18876">
    <property type="entry name" value="NUDIX_Hydrolase"/>
    <property type="match status" value="1"/>
</dbReference>
<dbReference type="Gene3D" id="3.90.79.10">
    <property type="entry name" value="Nucleoside Triphosphate Pyrophosphohydrolase"/>
    <property type="match status" value="1"/>
</dbReference>
<evidence type="ECO:0000256" key="3">
    <source>
        <dbReference type="ARBA" id="ARBA00022801"/>
    </source>
</evidence>
<evidence type="ECO:0000313" key="9">
    <source>
        <dbReference type="Proteomes" id="UP000175971"/>
    </source>
</evidence>
<evidence type="ECO:0000256" key="5">
    <source>
        <dbReference type="RuleBase" id="RU003476"/>
    </source>
</evidence>
<dbReference type="PANTHER" id="PTHR43046:SF12">
    <property type="entry name" value="GDP-MANNOSE MANNOSYL HYDROLASE"/>
    <property type="match status" value="1"/>
</dbReference>
<evidence type="ECO:0000259" key="7">
    <source>
        <dbReference type="PROSITE" id="PS51462"/>
    </source>
</evidence>
<dbReference type="AlphaFoldDB" id="A0A1E7LTJ0"/>
<dbReference type="PROSITE" id="PS00893">
    <property type="entry name" value="NUDIX_BOX"/>
    <property type="match status" value="1"/>
</dbReference>
<evidence type="ECO:0000256" key="2">
    <source>
        <dbReference type="ARBA" id="ARBA00005582"/>
    </source>
</evidence>
<dbReference type="InterPro" id="IPR020476">
    <property type="entry name" value="Nudix_hydrolase"/>
</dbReference>
<organism evidence="8 9">
    <name type="scientific">Streptomyces nanshensis</name>
    <dbReference type="NCBI Taxonomy" id="518642"/>
    <lineage>
        <taxon>Bacteria</taxon>
        <taxon>Bacillati</taxon>
        <taxon>Actinomycetota</taxon>
        <taxon>Actinomycetes</taxon>
        <taxon>Kitasatosporales</taxon>
        <taxon>Streptomycetaceae</taxon>
        <taxon>Streptomyces</taxon>
    </lineage>
</organism>
<dbReference type="SUPFAM" id="SSF55811">
    <property type="entry name" value="Nudix"/>
    <property type="match status" value="1"/>
</dbReference>
<dbReference type="PRINTS" id="PR00502">
    <property type="entry name" value="NUDIXFAMILY"/>
</dbReference>
<dbReference type="GO" id="GO:0016787">
    <property type="term" value="F:hydrolase activity"/>
    <property type="evidence" value="ECO:0007669"/>
    <property type="project" value="UniProtKB-KW"/>
</dbReference>
<comment type="caution">
    <text evidence="8">The sequence shown here is derived from an EMBL/GenBank/DDBJ whole genome shotgun (WGS) entry which is preliminary data.</text>
</comment>
<dbReference type="EMBL" id="LJGZ01000083">
    <property type="protein sequence ID" value="OEV19516.1"/>
    <property type="molecule type" value="Genomic_DNA"/>
</dbReference>
<evidence type="ECO:0000256" key="6">
    <source>
        <dbReference type="SAM" id="MobiDB-lite"/>
    </source>
</evidence>
<dbReference type="PROSITE" id="PS51462">
    <property type="entry name" value="NUDIX"/>
    <property type="match status" value="1"/>
</dbReference>
<evidence type="ECO:0000256" key="1">
    <source>
        <dbReference type="ARBA" id="ARBA00001946"/>
    </source>
</evidence>
<dbReference type="OrthoDB" id="4247482at2"/>
<evidence type="ECO:0000256" key="4">
    <source>
        <dbReference type="ARBA" id="ARBA00022842"/>
    </source>
</evidence>
<dbReference type="InterPro" id="IPR020084">
    <property type="entry name" value="NUDIX_hydrolase_CS"/>
</dbReference>
<feature type="region of interest" description="Disordered" evidence="6">
    <location>
        <begin position="1"/>
        <end position="21"/>
    </location>
</feature>
<evidence type="ECO:0000313" key="8">
    <source>
        <dbReference type="EMBL" id="OEV19516.1"/>
    </source>
</evidence>
<comment type="cofactor">
    <cofactor evidence="1">
        <name>Mg(2+)</name>
        <dbReference type="ChEBI" id="CHEBI:18420"/>
    </cofactor>
</comment>
<comment type="similarity">
    <text evidence="2 5">Belongs to the Nudix hydrolase family.</text>
</comment>
<dbReference type="Proteomes" id="UP000175971">
    <property type="component" value="Unassembled WGS sequence"/>
</dbReference>
<proteinExistence type="inferred from homology"/>
<name>A0A1E7LTJ0_9ACTN</name>
<protein>
    <submittedName>
        <fullName evidence="8">NUDIX hydrolase</fullName>
    </submittedName>
</protein>
<dbReference type="InterPro" id="IPR015797">
    <property type="entry name" value="NUDIX_hydrolase-like_dom_sf"/>
</dbReference>
<keyword evidence="3 5" id="KW-0378">Hydrolase</keyword>
<keyword evidence="9" id="KW-1185">Reference proteome</keyword>
<dbReference type="Pfam" id="PF00293">
    <property type="entry name" value="NUDIX"/>
    <property type="match status" value="1"/>
</dbReference>
<dbReference type="InterPro" id="IPR000086">
    <property type="entry name" value="NUDIX_hydrolase_dom"/>
</dbReference>
<sequence length="170" mass="18796">MNDVPRPGEPGRDAYLAEGNAKQARKRAAADALVRDEEGRLLLVNPTYKDGWDLPGGMAEANEPPDDALRRELREELGLNITSLHFLCVDWVEPHGPWDDYLGFVFDAGVLPPGQAAELKPCDEEISEHGFFDVPKALQLLPARQRARTEQALQALNDGIPRYLRNGVSG</sequence>
<gene>
    <name evidence="8" type="ORF">AN221_17105</name>
</gene>
<dbReference type="PATRIC" id="fig|518642.7.peg.4785"/>
<feature type="domain" description="Nudix hydrolase" evidence="7">
    <location>
        <begin position="24"/>
        <end position="154"/>
    </location>
</feature>
<keyword evidence="4" id="KW-0460">Magnesium</keyword>
<dbReference type="PANTHER" id="PTHR43046">
    <property type="entry name" value="GDP-MANNOSE MANNOSYL HYDROLASE"/>
    <property type="match status" value="1"/>
</dbReference>
<dbReference type="RefSeq" id="WP_070201706.1">
    <property type="nucleotide sequence ID" value="NZ_LJGZ01000083.1"/>
</dbReference>